<comment type="caution">
    <text evidence="2">The sequence shown here is derived from an EMBL/GenBank/DDBJ whole genome shotgun (WGS) entry which is preliminary data.</text>
</comment>
<keyword evidence="1" id="KW-0732">Signal</keyword>
<dbReference type="RefSeq" id="WP_209603415.1">
    <property type="nucleotide sequence ID" value="NZ_JAGILA010000005.1"/>
</dbReference>
<keyword evidence="3" id="KW-1185">Reference proteome</keyword>
<evidence type="ECO:0000313" key="3">
    <source>
        <dbReference type="Proteomes" id="UP000730739"/>
    </source>
</evidence>
<evidence type="ECO:0000313" key="2">
    <source>
        <dbReference type="EMBL" id="MBP2237379.1"/>
    </source>
</evidence>
<gene>
    <name evidence="2" type="ORF">J2Z31_003897</name>
</gene>
<reference evidence="2 3" key="1">
    <citation type="submission" date="2021-03" db="EMBL/GenBank/DDBJ databases">
        <title>Genomic Encyclopedia of Type Strains, Phase IV (KMG-IV): sequencing the most valuable type-strain genomes for metagenomic binning, comparative biology and taxonomic classification.</title>
        <authorList>
            <person name="Goeker M."/>
        </authorList>
    </citation>
    <scope>NUCLEOTIDE SEQUENCE [LARGE SCALE GENOMIC DNA]</scope>
    <source>
        <strain evidence="2 3">DSM 13372</strain>
    </source>
</reference>
<dbReference type="EMBL" id="JAGILA010000005">
    <property type="protein sequence ID" value="MBP2237379.1"/>
    <property type="molecule type" value="Genomic_DNA"/>
</dbReference>
<feature type="chain" id="PRO_5047015667" evidence="1">
    <location>
        <begin position="24"/>
        <end position="93"/>
    </location>
</feature>
<feature type="signal peptide" evidence="1">
    <location>
        <begin position="1"/>
        <end position="23"/>
    </location>
</feature>
<protein>
    <submittedName>
        <fullName evidence="2">Uncharacterized protein</fullName>
    </submittedName>
</protein>
<evidence type="ECO:0000256" key="1">
    <source>
        <dbReference type="SAM" id="SignalP"/>
    </source>
</evidence>
<accession>A0ABS4R3U6</accession>
<sequence>MKIITLVAAAGVAFTGFAGIAFADPWKDESGHGRWRGGYYGEPRYARRAYKEEYRRGRCKIERKWDDDEYKEEIKCKRGARPIYGYYRYRDGW</sequence>
<dbReference type="Proteomes" id="UP000730739">
    <property type="component" value="Unassembled WGS sequence"/>
</dbReference>
<proteinExistence type="predicted"/>
<name>A0ABS4R3U6_9HYPH</name>
<organism evidence="2 3">
    <name type="scientific">Sinorhizobium kostiense</name>
    <dbReference type="NCBI Taxonomy" id="76747"/>
    <lineage>
        <taxon>Bacteria</taxon>
        <taxon>Pseudomonadati</taxon>
        <taxon>Pseudomonadota</taxon>
        <taxon>Alphaproteobacteria</taxon>
        <taxon>Hyphomicrobiales</taxon>
        <taxon>Rhizobiaceae</taxon>
        <taxon>Sinorhizobium/Ensifer group</taxon>
        <taxon>Sinorhizobium</taxon>
    </lineage>
</organism>